<organism evidence="1">
    <name type="scientific">Salmonella enterica</name>
    <name type="common">Salmonella choleraesuis</name>
    <dbReference type="NCBI Taxonomy" id="28901"/>
    <lineage>
        <taxon>Bacteria</taxon>
        <taxon>Pseudomonadati</taxon>
        <taxon>Pseudomonadota</taxon>
        <taxon>Gammaproteobacteria</taxon>
        <taxon>Enterobacterales</taxon>
        <taxon>Enterobacteriaceae</taxon>
        <taxon>Salmonella</taxon>
    </lineage>
</organism>
<evidence type="ECO:0000313" key="1">
    <source>
        <dbReference type="EMBL" id="EBL9210865.1"/>
    </source>
</evidence>
<gene>
    <name evidence="2" type="ORF">DMS94_23305</name>
    <name evidence="3" type="ORF">DOF78_17085</name>
    <name evidence="1" type="ORF">DOF85_23555</name>
</gene>
<protein>
    <submittedName>
        <fullName evidence="1">Uncharacterized protein</fullName>
    </submittedName>
</protein>
<evidence type="ECO:0000313" key="2">
    <source>
        <dbReference type="EMBL" id="EBN2157192.1"/>
    </source>
</evidence>
<name>A0A613PXL9_SALER</name>
<comment type="caution">
    <text evidence="1">The sequence shown here is derived from an EMBL/GenBank/DDBJ whole genome shotgun (WGS) entry which is preliminary data.</text>
</comment>
<accession>A0A613PXL9</accession>
<dbReference type="AlphaFoldDB" id="A0A613PXL9"/>
<proteinExistence type="predicted"/>
<dbReference type="EMBL" id="AAGAQC010000023">
    <property type="protein sequence ID" value="EBL9210865.1"/>
    <property type="molecule type" value="Genomic_DNA"/>
</dbReference>
<dbReference type="EMBL" id="AAGFHZ010000018">
    <property type="protein sequence ID" value="EBN2828307.1"/>
    <property type="molecule type" value="Genomic_DNA"/>
</dbReference>
<dbReference type="EMBL" id="AAGFCB010000042">
    <property type="protein sequence ID" value="EBN2157192.1"/>
    <property type="molecule type" value="Genomic_DNA"/>
</dbReference>
<sequence length="116" mass="13299">MMLLDKQCKKLGIPLIDKTLTYTGRPELAILEYFKQKGYTGIHCEGEIMLILLKSCMLNGLTKYNIFNDRKDAINRYLEAQLTILDDKKEELIELIKLTPKGGIFDKETSLLSLSK</sequence>
<reference evidence="1" key="1">
    <citation type="submission" date="2018-06" db="EMBL/GenBank/DDBJ databases">
        <authorList>
            <consortium name="PulseNet: The National Subtyping Network for Foodborne Disease Surveillance"/>
            <person name="Tarr C.L."/>
            <person name="Trees E."/>
            <person name="Katz L.S."/>
            <person name="Carleton-Romer H.A."/>
            <person name="Stroika S."/>
            <person name="Kucerova Z."/>
            <person name="Roache K.F."/>
            <person name="Sabol A.L."/>
            <person name="Besser J."/>
            <person name="Gerner-Smidt P."/>
        </authorList>
    </citation>
    <scope>NUCLEOTIDE SEQUENCE</scope>
    <source>
        <strain evidence="2">PNUSAS041911</strain>
        <strain evidence="1">PNUSAS042495</strain>
        <strain evidence="3">PNUSAS042910</strain>
    </source>
</reference>
<evidence type="ECO:0000313" key="3">
    <source>
        <dbReference type="EMBL" id="EBN2828307.1"/>
    </source>
</evidence>